<organism evidence="5 6">
    <name type="scientific">Candidatus Shapirobacteria bacterium CG2_30_35_20</name>
    <dbReference type="NCBI Taxonomy" id="1805376"/>
    <lineage>
        <taxon>Bacteria</taxon>
        <taxon>Candidatus Shapironibacteriota</taxon>
    </lineage>
</organism>
<dbReference type="InterPro" id="IPR001173">
    <property type="entry name" value="Glyco_trans_2-like"/>
</dbReference>
<evidence type="ECO:0000256" key="2">
    <source>
        <dbReference type="ARBA" id="ARBA00022676"/>
    </source>
</evidence>
<proteinExistence type="inferred from homology"/>
<accession>A0A1J5HP71</accession>
<comment type="similarity">
    <text evidence="1">Belongs to the glycosyltransferase 2 family.</text>
</comment>
<dbReference type="Proteomes" id="UP000182344">
    <property type="component" value="Unassembled WGS sequence"/>
</dbReference>
<gene>
    <name evidence="5" type="ORF">AUK05_02060</name>
</gene>
<feature type="domain" description="Glycosyltransferase 2-like" evidence="4">
    <location>
        <begin position="4"/>
        <end position="144"/>
    </location>
</feature>
<dbReference type="PANTHER" id="PTHR43179:SF12">
    <property type="entry name" value="GALACTOFURANOSYLTRANSFERASE GLFT2"/>
    <property type="match status" value="1"/>
</dbReference>
<dbReference type="CDD" id="cd04186">
    <property type="entry name" value="GT_2_like_c"/>
    <property type="match status" value="1"/>
</dbReference>
<dbReference type="AlphaFoldDB" id="A0A1J5HP71"/>
<evidence type="ECO:0000313" key="6">
    <source>
        <dbReference type="Proteomes" id="UP000182344"/>
    </source>
</evidence>
<dbReference type="PANTHER" id="PTHR43179">
    <property type="entry name" value="RHAMNOSYLTRANSFERASE WBBL"/>
    <property type="match status" value="1"/>
</dbReference>
<keyword evidence="2" id="KW-0328">Glycosyltransferase</keyword>
<name>A0A1J5HP71_9BACT</name>
<dbReference type="STRING" id="1805376.AUK05_02060"/>
<protein>
    <recommendedName>
        <fullName evidence="4">Glycosyltransferase 2-like domain-containing protein</fullName>
    </recommendedName>
</protein>
<comment type="caution">
    <text evidence="5">The sequence shown here is derived from an EMBL/GenBank/DDBJ whole genome shotgun (WGS) entry which is preliminary data.</text>
</comment>
<sequence length="325" mass="36867">MNFSIIIPNLNGAKFLVNCLPSLITSLKPLLKNHPFEIILVDNASTDDSISLFKKIFNSSEIRNFKFEIIQNNFNHGFAPSINQGISKSSYEWVVLLNNDIVISPDWFTKIIAQIKLNKDKYAVYCGTILTADGAKYESSGLNFNYKGKCQNINNGLPFLANAPTRQRTSLPIWGSSAALVIYNKKILNTIGGFDNDFFAYEEDVDVALRLQLLNHKTLLVPNAISYHFGGGTSSKMGNFRQIMDTKNWFYIIIKDYPMSIILKYLPQIFVERLRNLSGLIKSTPIHQLPQSLIKSYGQVLIYLPQMLYKRHKFQKLSSLPPGRA</sequence>
<keyword evidence="3" id="KW-0808">Transferase</keyword>
<reference evidence="5 6" key="1">
    <citation type="journal article" date="2016" name="Environ. Microbiol.">
        <title>Genomic resolution of a cold subsurface aquifer community provides metabolic insights for novel microbes adapted to high CO concentrations.</title>
        <authorList>
            <person name="Probst A.J."/>
            <person name="Castelle C.J."/>
            <person name="Singh A."/>
            <person name="Brown C.T."/>
            <person name="Anantharaman K."/>
            <person name="Sharon I."/>
            <person name="Hug L.A."/>
            <person name="Burstein D."/>
            <person name="Emerson J.B."/>
            <person name="Thomas B.C."/>
            <person name="Banfield J.F."/>
        </authorList>
    </citation>
    <scope>NUCLEOTIDE SEQUENCE [LARGE SCALE GENOMIC DNA]</scope>
    <source>
        <strain evidence="5">CG2_30_35_20</strain>
    </source>
</reference>
<dbReference type="SUPFAM" id="SSF53448">
    <property type="entry name" value="Nucleotide-diphospho-sugar transferases"/>
    <property type="match status" value="1"/>
</dbReference>
<dbReference type="EMBL" id="MNZO01000028">
    <property type="protein sequence ID" value="OIP87133.1"/>
    <property type="molecule type" value="Genomic_DNA"/>
</dbReference>
<evidence type="ECO:0000256" key="3">
    <source>
        <dbReference type="ARBA" id="ARBA00022679"/>
    </source>
</evidence>
<evidence type="ECO:0000313" key="5">
    <source>
        <dbReference type="EMBL" id="OIP87133.1"/>
    </source>
</evidence>
<evidence type="ECO:0000259" key="4">
    <source>
        <dbReference type="Pfam" id="PF00535"/>
    </source>
</evidence>
<dbReference type="Gene3D" id="3.90.550.10">
    <property type="entry name" value="Spore Coat Polysaccharide Biosynthesis Protein SpsA, Chain A"/>
    <property type="match status" value="1"/>
</dbReference>
<dbReference type="GO" id="GO:0016757">
    <property type="term" value="F:glycosyltransferase activity"/>
    <property type="evidence" value="ECO:0007669"/>
    <property type="project" value="UniProtKB-KW"/>
</dbReference>
<evidence type="ECO:0000256" key="1">
    <source>
        <dbReference type="ARBA" id="ARBA00006739"/>
    </source>
</evidence>
<dbReference type="InterPro" id="IPR029044">
    <property type="entry name" value="Nucleotide-diphossugar_trans"/>
</dbReference>
<dbReference type="Pfam" id="PF00535">
    <property type="entry name" value="Glycos_transf_2"/>
    <property type="match status" value="1"/>
</dbReference>